<reference evidence="6" key="1">
    <citation type="submission" date="2021-01" db="EMBL/GenBank/DDBJ databases">
        <title>Modified the classification status of verrucomicrobia.</title>
        <authorList>
            <person name="Feng X."/>
        </authorList>
    </citation>
    <scope>NUCLEOTIDE SEQUENCE</scope>
    <source>
        <strain evidence="6">KCTC 22201</strain>
    </source>
</reference>
<dbReference type="PANTHER" id="PTHR46796:SF13">
    <property type="entry name" value="HTH-TYPE TRANSCRIPTIONAL ACTIVATOR RHAS"/>
    <property type="match status" value="1"/>
</dbReference>
<dbReference type="Gene3D" id="3.30.450.20">
    <property type="entry name" value="PAS domain"/>
    <property type="match status" value="1"/>
</dbReference>
<dbReference type="InterPro" id="IPR050204">
    <property type="entry name" value="AraC_XylS_family_regulators"/>
</dbReference>
<dbReference type="InterPro" id="IPR018062">
    <property type="entry name" value="HTH_AraC-typ_CS"/>
</dbReference>
<evidence type="ECO:0000256" key="3">
    <source>
        <dbReference type="ARBA" id="ARBA00023163"/>
    </source>
</evidence>
<dbReference type="RefSeq" id="WP_200275946.1">
    <property type="nucleotide sequence ID" value="NZ_JAENII010000002.1"/>
</dbReference>
<dbReference type="GO" id="GO:0003700">
    <property type="term" value="F:DNA-binding transcription factor activity"/>
    <property type="evidence" value="ECO:0007669"/>
    <property type="project" value="InterPro"/>
</dbReference>
<evidence type="ECO:0000256" key="1">
    <source>
        <dbReference type="ARBA" id="ARBA00023015"/>
    </source>
</evidence>
<dbReference type="PROSITE" id="PS01124">
    <property type="entry name" value="HTH_ARAC_FAMILY_2"/>
    <property type="match status" value="1"/>
</dbReference>
<evidence type="ECO:0000259" key="4">
    <source>
        <dbReference type="PROSITE" id="PS01124"/>
    </source>
</evidence>
<keyword evidence="3" id="KW-0804">Transcription</keyword>
<feature type="domain" description="PAC" evidence="5">
    <location>
        <begin position="88"/>
        <end position="141"/>
    </location>
</feature>
<dbReference type="CDD" id="cd00130">
    <property type="entry name" value="PAS"/>
    <property type="match status" value="1"/>
</dbReference>
<dbReference type="PROSITE" id="PS00041">
    <property type="entry name" value="HTH_ARAC_FAMILY_1"/>
    <property type="match status" value="1"/>
</dbReference>
<dbReference type="PROSITE" id="PS50113">
    <property type="entry name" value="PAC"/>
    <property type="match status" value="1"/>
</dbReference>
<dbReference type="SUPFAM" id="SSF46689">
    <property type="entry name" value="Homeodomain-like"/>
    <property type="match status" value="1"/>
</dbReference>
<dbReference type="PANTHER" id="PTHR46796">
    <property type="entry name" value="HTH-TYPE TRANSCRIPTIONAL ACTIVATOR RHAS-RELATED"/>
    <property type="match status" value="1"/>
</dbReference>
<dbReference type="EMBL" id="JAENII010000002">
    <property type="protein sequence ID" value="MBK1825853.1"/>
    <property type="molecule type" value="Genomic_DNA"/>
</dbReference>
<dbReference type="InterPro" id="IPR009057">
    <property type="entry name" value="Homeodomain-like_sf"/>
</dbReference>
<dbReference type="NCBIfam" id="TIGR00229">
    <property type="entry name" value="sensory_box"/>
    <property type="match status" value="1"/>
</dbReference>
<organism evidence="6 7">
    <name type="scientific">Haloferula rosea</name>
    <dbReference type="NCBI Taxonomy" id="490093"/>
    <lineage>
        <taxon>Bacteria</taxon>
        <taxon>Pseudomonadati</taxon>
        <taxon>Verrucomicrobiota</taxon>
        <taxon>Verrucomicrobiia</taxon>
        <taxon>Verrucomicrobiales</taxon>
        <taxon>Verrucomicrobiaceae</taxon>
        <taxon>Haloferula</taxon>
    </lineage>
</organism>
<dbReference type="Pfam" id="PF08448">
    <property type="entry name" value="PAS_4"/>
    <property type="match status" value="1"/>
</dbReference>
<dbReference type="InterPro" id="IPR013656">
    <property type="entry name" value="PAS_4"/>
</dbReference>
<dbReference type="InterPro" id="IPR018060">
    <property type="entry name" value="HTH_AraC"/>
</dbReference>
<dbReference type="GO" id="GO:0043565">
    <property type="term" value="F:sequence-specific DNA binding"/>
    <property type="evidence" value="ECO:0007669"/>
    <property type="project" value="InterPro"/>
</dbReference>
<evidence type="ECO:0000259" key="5">
    <source>
        <dbReference type="PROSITE" id="PS50113"/>
    </source>
</evidence>
<dbReference type="Gene3D" id="1.10.10.60">
    <property type="entry name" value="Homeodomain-like"/>
    <property type="match status" value="1"/>
</dbReference>
<dbReference type="AlphaFoldDB" id="A0A934R9U9"/>
<accession>A0A934R9U9</accession>
<gene>
    <name evidence="6" type="ORF">JIN81_02385</name>
</gene>
<keyword evidence="7" id="KW-1185">Reference proteome</keyword>
<dbReference type="InterPro" id="IPR035965">
    <property type="entry name" value="PAS-like_dom_sf"/>
</dbReference>
<dbReference type="Pfam" id="PF12833">
    <property type="entry name" value="HTH_18"/>
    <property type="match status" value="1"/>
</dbReference>
<comment type="caution">
    <text evidence="6">The sequence shown here is derived from an EMBL/GenBank/DDBJ whole genome shotgun (WGS) entry which is preliminary data.</text>
</comment>
<feature type="domain" description="HTH araC/xylS-type" evidence="4">
    <location>
        <begin position="143"/>
        <end position="241"/>
    </location>
</feature>
<dbReference type="SUPFAM" id="SSF55785">
    <property type="entry name" value="PYP-like sensor domain (PAS domain)"/>
    <property type="match status" value="1"/>
</dbReference>
<dbReference type="InterPro" id="IPR000700">
    <property type="entry name" value="PAS-assoc_C"/>
</dbReference>
<evidence type="ECO:0000313" key="6">
    <source>
        <dbReference type="EMBL" id="MBK1825853.1"/>
    </source>
</evidence>
<keyword evidence="1" id="KW-0805">Transcription regulation</keyword>
<proteinExistence type="predicted"/>
<keyword evidence="2" id="KW-0238">DNA-binding</keyword>
<protein>
    <submittedName>
        <fullName evidence="6">AraC family transcriptional regulator</fullName>
    </submittedName>
</protein>
<dbReference type="Proteomes" id="UP000658278">
    <property type="component" value="Unassembled WGS sequence"/>
</dbReference>
<sequence length="248" mass="27743">MAADRDFLDRIDSPGFCESLFAVLPDVLFCMKDRDGFYRAANRAFAERLGLKDGSRLLHRRAQDFFPAELAATYQSQDQHVLTTGKSLVNELELVTKRRGGSGWHLATKVPLKDRSGEIIGLASVSRDLRTPEAGELEMSGIARVADHVRNHLDSELRSQTLAEIAGLTPTQLDRRMKKVFHLSTAQFVRKIRIAHAADQLRTTRRAIAEIALDCGYGDQTALTRQFRATVGMPPAAFREHARSLQEK</sequence>
<dbReference type="InterPro" id="IPR000014">
    <property type="entry name" value="PAS"/>
</dbReference>
<evidence type="ECO:0000256" key="2">
    <source>
        <dbReference type="ARBA" id="ARBA00023125"/>
    </source>
</evidence>
<evidence type="ECO:0000313" key="7">
    <source>
        <dbReference type="Proteomes" id="UP000658278"/>
    </source>
</evidence>
<name>A0A934R9U9_9BACT</name>
<dbReference type="SMART" id="SM00342">
    <property type="entry name" value="HTH_ARAC"/>
    <property type="match status" value="1"/>
</dbReference>